<feature type="compositionally biased region" description="Polar residues" evidence="1">
    <location>
        <begin position="75"/>
        <end position="95"/>
    </location>
</feature>
<keyword evidence="2" id="KW-0472">Membrane</keyword>
<keyword evidence="2" id="KW-1133">Transmembrane helix</keyword>
<dbReference type="AlphaFoldDB" id="A0A6G3ZU80"/>
<dbReference type="RefSeq" id="WP_163941705.1">
    <property type="nucleotide sequence ID" value="NZ_JAAIKC010000001.1"/>
</dbReference>
<organism evidence="4">
    <name type="scientific">Paenibacillus sp. SYP-B3998</name>
    <dbReference type="NCBI Taxonomy" id="2678564"/>
    <lineage>
        <taxon>Bacteria</taxon>
        <taxon>Bacillati</taxon>
        <taxon>Bacillota</taxon>
        <taxon>Bacilli</taxon>
        <taxon>Bacillales</taxon>
        <taxon>Paenibacillaceae</taxon>
        <taxon>Paenibacillus</taxon>
    </lineage>
</organism>
<accession>A0A6G3ZU80</accession>
<evidence type="ECO:0000256" key="2">
    <source>
        <dbReference type="SAM" id="Phobius"/>
    </source>
</evidence>
<feature type="region of interest" description="Disordered" evidence="1">
    <location>
        <begin position="1"/>
        <end position="36"/>
    </location>
</feature>
<name>A0A6G3ZU80_9BACL</name>
<evidence type="ECO:0000313" key="4">
    <source>
        <dbReference type="EMBL" id="NEW05264.1"/>
    </source>
</evidence>
<evidence type="ECO:0000259" key="3">
    <source>
        <dbReference type="Pfam" id="PF14257"/>
    </source>
</evidence>
<keyword evidence="2" id="KW-0812">Transmembrane</keyword>
<feature type="region of interest" description="Disordered" evidence="1">
    <location>
        <begin position="75"/>
        <end position="116"/>
    </location>
</feature>
<reference evidence="4" key="1">
    <citation type="submission" date="2020-02" db="EMBL/GenBank/DDBJ databases">
        <authorList>
            <person name="Shen X.-R."/>
            <person name="Zhang Y.-X."/>
        </authorList>
    </citation>
    <scope>NUCLEOTIDE SEQUENCE</scope>
    <source>
        <strain evidence="4">SYP-B3998</strain>
    </source>
</reference>
<gene>
    <name evidence="4" type="ORF">GK047_04415</name>
</gene>
<comment type="caution">
    <text evidence="4">The sequence shown here is derived from an EMBL/GenBank/DDBJ whole genome shotgun (WGS) entry which is preliminary data.</text>
</comment>
<dbReference type="Pfam" id="PF14257">
    <property type="entry name" value="DUF4349"/>
    <property type="match status" value="1"/>
</dbReference>
<feature type="transmembrane region" description="Helical" evidence="2">
    <location>
        <begin position="342"/>
        <end position="366"/>
    </location>
</feature>
<proteinExistence type="predicted"/>
<protein>
    <submittedName>
        <fullName evidence="4">DUF4349 domain-containing protein</fullName>
    </submittedName>
</protein>
<evidence type="ECO:0000256" key="1">
    <source>
        <dbReference type="SAM" id="MobiDB-lite"/>
    </source>
</evidence>
<feature type="compositionally biased region" description="Basic and acidic residues" evidence="1">
    <location>
        <begin position="14"/>
        <end position="26"/>
    </location>
</feature>
<dbReference type="InterPro" id="IPR025645">
    <property type="entry name" value="DUF4349"/>
</dbReference>
<sequence length="402" mass="44122">MNQNMETGMGEMGESQRGRCTDKAQNDRLSSSGKRRREPYKRTLMIALSISLLCIWGLTGCSSSRADSTHSAASEAKASSQLSGNASTEKLSGVTQPKGMASSDTERTVATAASDQEKQKAVVSSTTLDIAAPITLVPKAGSDETAGFNRKLIYKANLVMPVEDYSKAQTRLRDLVALSGAYILQFSENTNTGERGGTFTIKVAANGFASLLDGLESISPSLQRNVQGQDVTEEYVDLDSRLKAKQLVEGRLLSFMDKATKTDDLLAFSGELSKVQGEIEQIKGRMRYLDQNVSYSTIELRMYQQTGNKPLLSDPNKLTLQERIQRAWNSSLNVLTTVLQGILVFLAAAVPVLVIVGIIALPIWLFKRKRNKQLLEIRNQLSKQNASFHSLEDEQDRSKEGQ</sequence>
<feature type="domain" description="DUF4349" evidence="3">
    <location>
        <begin position="150"/>
        <end position="364"/>
    </location>
</feature>
<dbReference type="EMBL" id="JAAIKC010000001">
    <property type="protein sequence ID" value="NEW05264.1"/>
    <property type="molecule type" value="Genomic_DNA"/>
</dbReference>